<gene>
    <name evidence="8" type="ORF">DILT_LOCUS2053</name>
</gene>
<keyword evidence="2" id="KW-0808">Transferase</keyword>
<dbReference type="GO" id="GO:0016020">
    <property type="term" value="C:membrane"/>
    <property type="evidence" value="ECO:0007669"/>
    <property type="project" value="UniProtKB-SubCell"/>
</dbReference>
<evidence type="ECO:0000313" key="8">
    <source>
        <dbReference type="EMBL" id="VDK54809.1"/>
    </source>
</evidence>
<dbReference type="OrthoDB" id="286734at2759"/>
<organism evidence="8 9">
    <name type="scientific">Dibothriocephalus latus</name>
    <name type="common">Fish tapeworm</name>
    <name type="synonym">Diphyllobothrium latum</name>
    <dbReference type="NCBI Taxonomy" id="60516"/>
    <lineage>
        <taxon>Eukaryota</taxon>
        <taxon>Metazoa</taxon>
        <taxon>Spiralia</taxon>
        <taxon>Lophotrochozoa</taxon>
        <taxon>Platyhelminthes</taxon>
        <taxon>Cestoda</taxon>
        <taxon>Eucestoda</taxon>
        <taxon>Diphyllobothriidea</taxon>
        <taxon>Diphyllobothriidae</taxon>
        <taxon>Dibothriocephalus</taxon>
    </lineage>
</organism>
<dbReference type="AlphaFoldDB" id="A0A3P6R171"/>
<keyword evidence="9" id="KW-1185">Reference proteome</keyword>
<evidence type="ECO:0000256" key="6">
    <source>
        <dbReference type="ARBA" id="ARBA00023315"/>
    </source>
</evidence>
<comment type="subcellular location">
    <subcellularLocation>
        <location evidence="1">Membrane</location>
        <topology evidence="1">Multi-pass membrane protein</topology>
    </subcellularLocation>
</comment>
<dbReference type="GO" id="GO:0030258">
    <property type="term" value="P:lipid modification"/>
    <property type="evidence" value="ECO:0007669"/>
    <property type="project" value="TreeGrafter"/>
</dbReference>
<accession>A0A3P6R171</accession>
<sequence>MVDLAPAGDGGAANKKNSDSEETKEAPLPPDFPKMKPSSRAYAVEDVPNPLEYAAYSFYFHGVCIGPLVFYRDYRSYLEGYETGELPPISCRRVLLLLFRAIIYGGGFVAVNKRFPINYIPTDKFRI</sequence>
<keyword evidence="6" id="KW-0012">Acyltransferase</keyword>
<dbReference type="PANTHER" id="PTHR13906:SF4">
    <property type="entry name" value="LYSOPHOSPHOLIPID ACYLTRANSFERASE 6"/>
    <property type="match status" value="1"/>
</dbReference>
<dbReference type="InterPro" id="IPR049941">
    <property type="entry name" value="LPLAT_7/PORCN-like"/>
</dbReference>
<keyword evidence="4" id="KW-1133">Transmembrane helix</keyword>
<dbReference type="EMBL" id="UYRU01019832">
    <property type="protein sequence ID" value="VDK54809.1"/>
    <property type="molecule type" value="Genomic_DNA"/>
</dbReference>
<dbReference type="PANTHER" id="PTHR13906">
    <property type="entry name" value="PORCUPINE"/>
    <property type="match status" value="1"/>
</dbReference>
<keyword evidence="5" id="KW-0472">Membrane</keyword>
<evidence type="ECO:0000313" key="9">
    <source>
        <dbReference type="Proteomes" id="UP000281553"/>
    </source>
</evidence>
<dbReference type="Proteomes" id="UP000281553">
    <property type="component" value="Unassembled WGS sequence"/>
</dbReference>
<proteinExistence type="predicted"/>
<keyword evidence="3" id="KW-0812">Transmembrane</keyword>
<reference evidence="8 9" key="1">
    <citation type="submission" date="2018-11" db="EMBL/GenBank/DDBJ databases">
        <authorList>
            <consortium name="Pathogen Informatics"/>
        </authorList>
    </citation>
    <scope>NUCLEOTIDE SEQUENCE [LARGE SCALE GENOMIC DNA]</scope>
</reference>
<name>A0A3P6R171_DIBLA</name>
<dbReference type="InterPro" id="IPR004299">
    <property type="entry name" value="MBOAT_fam"/>
</dbReference>
<evidence type="ECO:0000256" key="2">
    <source>
        <dbReference type="ARBA" id="ARBA00022679"/>
    </source>
</evidence>
<feature type="compositionally biased region" description="Basic and acidic residues" evidence="7">
    <location>
        <begin position="16"/>
        <end position="25"/>
    </location>
</feature>
<evidence type="ECO:0000256" key="1">
    <source>
        <dbReference type="ARBA" id="ARBA00004141"/>
    </source>
</evidence>
<feature type="region of interest" description="Disordered" evidence="7">
    <location>
        <begin position="1"/>
        <end position="37"/>
    </location>
</feature>
<dbReference type="GO" id="GO:0016746">
    <property type="term" value="F:acyltransferase activity"/>
    <property type="evidence" value="ECO:0007669"/>
    <property type="project" value="UniProtKB-KW"/>
</dbReference>
<evidence type="ECO:0000256" key="3">
    <source>
        <dbReference type="ARBA" id="ARBA00022692"/>
    </source>
</evidence>
<evidence type="ECO:0000256" key="5">
    <source>
        <dbReference type="ARBA" id="ARBA00023136"/>
    </source>
</evidence>
<protein>
    <submittedName>
        <fullName evidence="8">Uncharacterized protein</fullName>
    </submittedName>
</protein>
<evidence type="ECO:0000256" key="4">
    <source>
        <dbReference type="ARBA" id="ARBA00022989"/>
    </source>
</evidence>
<evidence type="ECO:0000256" key="7">
    <source>
        <dbReference type="SAM" id="MobiDB-lite"/>
    </source>
</evidence>
<dbReference type="Pfam" id="PF03062">
    <property type="entry name" value="MBOAT"/>
    <property type="match status" value="1"/>
</dbReference>